<keyword evidence="1" id="KW-0732">Signal</keyword>
<dbReference type="PANTHER" id="PTHR38591:SF1">
    <property type="entry name" value="BLL1000 PROTEIN"/>
    <property type="match status" value="1"/>
</dbReference>
<dbReference type="InterPro" id="IPR023374">
    <property type="entry name" value="AttH-like_dom_sf"/>
</dbReference>
<name>A0A561Q0P2_9HYPH</name>
<dbReference type="OrthoDB" id="9770826at2"/>
<dbReference type="Gene3D" id="2.40.370.10">
    <property type="entry name" value="AttH-like domain"/>
    <property type="match status" value="2"/>
</dbReference>
<reference evidence="3 4" key="1">
    <citation type="submission" date="2019-06" db="EMBL/GenBank/DDBJ databases">
        <title>Sorghum-associated microbial communities from plants grown in Nebraska, USA.</title>
        <authorList>
            <person name="Schachtman D."/>
        </authorList>
    </citation>
    <scope>NUCLEOTIDE SEQUENCE [LARGE SCALE GENOMIC DNA]</scope>
    <source>
        <strain evidence="3 4">1225</strain>
    </source>
</reference>
<dbReference type="Pfam" id="PF17186">
    <property type="entry name" value="Lipocalin_9"/>
    <property type="match status" value="1"/>
</dbReference>
<dbReference type="GO" id="GO:0016787">
    <property type="term" value="F:hydrolase activity"/>
    <property type="evidence" value="ECO:0007669"/>
    <property type="project" value="UniProtKB-KW"/>
</dbReference>
<dbReference type="AlphaFoldDB" id="A0A561Q0P2"/>
<dbReference type="InterPro" id="IPR010791">
    <property type="entry name" value="AttH_dom"/>
</dbReference>
<protein>
    <submittedName>
        <fullName evidence="3">Putative secreted hydrolase</fullName>
    </submittedName>
</protein>
<dbReference type="RefSeq" id="WP_145643470.1">
    <property type="nucleotide sequence ID" value="NZ_VIWP01000017.1"/>
</dbReference>
<evidence type="ECO:0000259" key="2">
    <source>
        <dbReference type="Pfam" id="PF07143"/>
    </source>
</evidence>
<evidence type="ECO:0000256" key="1">
    <source>
        <dbReference type="SAM" id="SignalP"/>
    </source>
</evidence>
<sequence length="356" mass="39176">MSVRKVIAIVLALLAAGDPGRAHAQGFAGLGSDAQNFSVPERGRELVFPLDHGPHDDFRIEWWYVTANLQTADGRPLGVQWTLFRSALAPGEGRNWSNPQIWIGHAAVTTADRHYVAERLGRGGVGQAGVIIDPFEAWIDDWQMKAVSGASGDQLDEIELRASGENFDYEIMLDAQGPLVLQGDRGYSVKSAQGQASYYYSQPFYEVHGTVTLDGSQIKVTGKAWLDREWSSQPLAASQVGWDWFSLHLASGEKVMAFRLRDGAGDFISANWISADGKSTPLPSKDVILEPLREAHVEGKSIPVEWRVRIPDKGLDVRTKPLNDQAWMKTSTPYWEGPLSFQGTTAGVGYLEMTGY</sequence>
<dbReference type="SUPFAM" id="SSF159245">
    <property type="entry name" value="AttH-like"/>
    <property type="match status" value="1"/>
</dbReference>
<feature type="chain" id="PRO_5022047363" evidence="1">
    <location>
        <begin position="25"/>
        <end position="356"/>
    </location>
</feature>
<organism evidence="3 4">
    <name type="scientific">Neorhizobium alkalisoli</name>
    <dbReference type="NCBI Taxonomy" id="528178"/>
    <lineage>
        <taxon>Bacteria</taxon>
        <taxon>Pseudomonadati</taxon>
        <taxon>Pseudomonadota</taxon>
        <taxon>Alphaproteobacteria</taxon>
        <taxon>Hyphomicrobiales</taxon>
        <taxon>Rhizobiaceae</taxon>
        <taxon>Rhizobium/Agrobacterium group</taxon>
        <taxon>Neorhizobium</taxon>
    </lineage>
</organism>
<dbReference type="Proteomes" id="UP000320653">
    <property type="component" value="Unassembled WGS sequence"/>
</dbReference>
<dbReference type="EMBL" id="VIWP01000017">
    <property type="protein sequence ID" value="TWF43922.1"/>
    <property type="molecule type" value="Genomic_DNA"/>
</dbReference>
<proteinExistence type="predicted"/>
<evidence type="ECO:0000313" key="4">
    <source>
        <dbReference type="Proteomes" id="UP000320653"/>
    </source>
</evidence>
<feature type="domain" description="AttH" evidence="2">
    <location>
        <begin position="60"/>
        <end position="232"/>
    </location>
</feature>
<evidence type="ECO:0000313" key="3">
    <source>
        <dbReference type="EMBL" id="TWF43922.1"/>
    </source>
</evidence>
<dbReference type="PANTHER" id="PTHR38591">
    <property type="entry name" value="HYDROLASE"/>
    <property type="match status" value="1"/>
</dbReference>
<comment type="caution">
    <text evidence="3">The sequence shown here is derived from an EMBL/GenBank/DDBJ whole genome shotgun (WGS) entry which is preliminary data.</text>
</comment>
<dbReference type="Pfam" id="PF07143">
    <property type="entry name" value="CrtC"/>
    <property type="match status" value="1"/>
</dbReference>
<accession>A0A561Q0P2</accession>
<keyword evidence="3" id="KW-0378">Hydrolase</keyword>
<keyword evidence="4" id="KW-1185">Reference proteome</keyword>
<feature type="signal peptide" evidence="1">
    <location>
        <begin position="1"/>
        <end position="24"/>
    </location>
</feature>
<gene>
    <name evidence="3" type="ORF">FHW37_11710</name>
</gene>